<dbReference type="PROSITE" id="PS50005">
    <property type="entry name" value="TPR"/>
    <property type="match status" value="1"/>
</dbReference>
<dbReference type="Gene3D" id="1.25.40.10">
    <property type="entry name" value="Tetratricopeptide repeat domain"/>
    <property type="match status" value="1"/>
</dbReference>
<gene>
    <name evidence="2" type="ORF">METZ01_LOCUS70595</name>
</gene>
<dbReference type="Gene3D" id="2.60.40.1120">
    <property type="entry name" value="Carboxypeptidase-like, regulatory domain"/>
    <property type="match status" value="1"/>
</dbReference>
<organism evidence="2">
    <name type="scientific">marine metagenome</name>
    <dbReference type="NCBI Taxonomy" id="408172"/>
    <lineage>
        <taxon>unclassified sequences</taxon>
        <taxon>metagenomes</taxon>
        <taxon>ecological metagenomes</taxon>
    </lineage>
</organism>
<proteinExistence type="predicted"/>
<dbReference type="InterPro" id="IPR011990">
    <property type="entry name" value="TPR-like_helical_dom_sf"/>
</dbReference>
<dbReference type="Pfam" id="PF13620">
    <property type="entry name" value="CarboxypepD_reg"/>
    <property type="match status" value="1"/>
</dbReference>
<dbReference type="AlphaFoldDB" id="A0A381TQH4"/>
<dbReference type="InterPro" id="IPR008969">
    <property type="entry name" value="CarboxyPept-like_regulatory"/>
</dbReference>
<dbReference type="SUPFAM" id="SSF49464">
    <property type="entry name" value="Carboxypeptidase regulatory domain-like"/>
    <property type="match status" value="1"/>
</dbReference>
<evidence type="ECO:0000313" key="2">
    <source>
        <dbReference type="EMBL" id="SVA17741.1"/>
    </source>
</evidence>
<accession>A0A381TQH4</accession>
<protein>
    <submittedName>
        <fullName evidence="2">Uncharacterized protein</fullName>
    </submittedName>
</protein>
<sequence length="218" mass="22940">MTPTIRPVAGQLFFVVGLVVALTSHAAAQGRIRGLVSDRDGTPIAGALVTAEELAATGSMTAVSDEAGRFSFIGLNRGEWLFIVRSDGFKMVQAMANVRASGPGAVMRFTMDRDVFNPPAPLVGVLAGLKGNDLLEDLTRADDLFDTGNYDEAIEAYSAIVDAVPALSSLNLQIGHAHQAQQRPDQALAAYRAALEADPSNPEAQSAVATAGQITFER</sequence>
<dbReference type="SUPFAM" id="SSF48452">
    <property type="entry name" value="TPR-like"/>
    <property type="match status" value="1"/>
</dbReference>
<dbReference type="Pfam" id="PF14559">
    <property type="entry name" value="TPR_19"/>
    <property type="match status" value="1"/>
</dbReference>
<feature type="region of interest" description="Disordered" evidence="1">
    <location>
        <begin position="199"/>
        <end position="218"/>
    </location>
</feature>
<evidence type="ECO:0000256" key="1">
    <source>
        <dbReference type="SAM" id="MobiDB-lite"/>
    </source>
</evidence>
<name>A0A381TQH4_9ZZZZ</name>
<dbReference type="InterPro" id="IPR019734">
    <property type="entry name" value="TPR_rpt"/>
</dbReference>
<reference evidence="2" key="1">
    <citation type="submission" date="2018-05" db="EMBL/GenBank/DDBJ databases">
        <authorList>
            <person name="Lanie J.A."/>
            <person name="Ng W.-L."/>
            <person name="Kazmierczak K.M."/>
            <person name="Andrzejewski T.M."/>
            <person name="Davidsen T.M."/>
            <person name="Wayne K.J."/>
            <person name="Tettelin H."/>
            <person name="Glass J.I."/>
            <person name="Rusch D."/>
            <person name="Podicherti R."/>
            <person name="Tsui H.-C.T."/>
            <person name="Winkler M.E."/>
        </authorList>
    </citation>
    <scope>NUCLEOTIDE SEQUENCE</scope>
</reference>
<dbReference type="SMART" id="SM00028">
    <property type="entry name" value="TPR"/>
    <property type="match status" value="1"/>
</dbReference>
<dbReference type="EMBL" id="UINC01004909">
    <property type="protein sequence ID" value="SVA17741.1"/>
    <property type="molecule type" value="Genomic_DNA"/>
</dbReference>